<protein>
    <recommendedName>
        <fullName evidence="3">DNA alkylation repair enzyme</fullName>
    </recommendedName>
</protein>
<dbReference type="EMBL" id="JAMBOL010000005">
    <property type="protein sequence ID" value="MCM3714083.1"/>
    <property type="molecule type" value="Genomic_DNA"/>
</dbReference>
<evidence type="ECO:0008006" key="3">
    <source>
        <dbReference type="Google" id="ProtNLM"/>
    </source>
</evidence>
<reference evidence="1" key="1">
    <citation type="submission" date="2022-05" db="EMBL/GenBank/DDBJ databases">
        <title>Comparative Genomics of Spacecraft Associated Microbes.</title>
        <authorList>
            <person name="Tran M.T."/>
            <person name="Wright A."/>
            <person name="Seuylemezian A."/>
            <person name="Eisen J."/>
            <person name="Coil D."/>
        </authorList>
    </citation>
    <scope>NUCLEOTIDE SEQUENCE</scope>
    <source>
        <strain evidence="1">214.1.1</strain>
    </source>
</reference>
<name>A0A9X2IPZ6_9BACI</name>
<dbReference type="AlphaFoldDB" id="A0A9X2IPZ6"/>
<comment type="caution">
    <text evidence="1">The sequence shown here is derived from an EMBL/GenBank/DDBJ whole genome shotgun (WGS) entry which is preliminary data.</text>
</comment>
<keyword evidence="2" id="KW-1185">Reference proteome</keyword>
<dbReference type="RefSeq" id="WP_251222874.1">
    <property type="nucleotide sequence ID" value="NZ_JAMBOL010000005.1"/>
</dbReference>
<dbReference type="SUPFAM" id="SSF48371">
    <property type="entry name" value="ARM repeat"/>
    <property type="match status" value="1"/>
</dbReference>
<dbReference type="Proteomes" id="UP001139179">
    <property type="component" value="Unassembled WGS sequence"/>
</dbReference>
<evidence type="ECO:0000313" key="1">
    <source>
        <dbReference type="EMBL" id="MCM3714083.1"/>
    </source>
</evidence>
<evidence type="ECO:0000313" key="2">
    <source>
        <dbReference type="Proteomes" id="UP001139179"/>
    </source>
</evidence>
<gene>
    <name evidence="1" type="ORF">M3202_08280</name>
</gene>
<proteinExistence type="predicted"/>
<sequence length="158" mass="18261">MREWAAGAVAKILLRDFFDFIESVNEEWVEHPSENIRRAVAVAIKYVSKAKKEEYADSMFSLTEKLMTDDSRYVRKNVGPFALGDGLLRYCPERVLQKIEEWRQSDNGNVKWNVIKLFSTAEARKYKEIAEPIVRAYGHDPDYKIRQAANSTLKTLLG</sequence>
<dbReference type="InterPro" id="IPR016024">
    <property type="entry name" value="ARM-type_fold"/>
</dbReference>
<organism evidence="1 2">
    <name type="scientific">Halalkalibacter oceani</name>
    <dbReference type="NCBI Taxonomy" id="1653776"/>
    <lineage>
        <taxon>Bacteria</taxon>
        <taxon>Bacillati</taxon>
        <taxon>Bacillota</taxon>
        <taxon>Bacilli</taxon>
        <taxon>Bacillales</taxon>
        <taxon>Bacillaceae</taxon>
        <taxon>Halalkalibacter</taxon>
    </lineage>
</organism>
<dbReference type="Gene3D" id="1.25.40.290">
    <property type="entry name" value="ARM repeat domains"/>
    <property type="match status" value="1"/>
</dbReference>
<accession>A0A9X2IPZ6</accession>